<sequence length="388" mass="42661">MHKVTERVEKLADHFRDHAVEAEQAGRLPDETARKLREAGVIRMLQPAEYGGHEAHPVEFFETVLEIGSRCGAAGWVSGVVGVHPWQLGQWDRRLQDELWGDDPDTWIASPYAPMGRARPVDGGYLFTGRWPFSSGTDSCDWVILGGLLTDDDGQVTDPEPHHFVLPRADYTIHHDSWDVMGLCGSGSKDVSVDGAFVPEYRVNKPANFQNGIQARAVGREQPLYQLPFGSIFPAAINCATLAMAEGALGAFVDHSRSRVTVKGTVTATDPAQLSTLGAAAADIAAGRTQFLDDWNRMYDVVVAGGTISDAMRLENRRNGVRAVRRAVDAVDRLFAHAGGGALHRCRPMQRFWRDLHAGLNHVCNVAEPMYQAYGLDLFGFEPDPFGW</sequence>
<feature type="domain" description="Acyl-CoA dehydrogenase/oxidase N-terminal" evidence="3">
    <location>
        <begin position="11"/>
        <end position="79"/>
    </location>
</feature>
<protein>
    <submittedName>
        <fullName evidence="5">Acyl-CoA dehydrogenase</fullName>
    </submittedName>
</protein>
<dbReference type="GO" id="GO:0005737">
    <property type="term" value="C:cytoplasm"/>
    <property type="evidence" value="ECO:0007669"/>
    <property type="project" value="TreeGrafter"/>
</dbReference>
<dbReference type="PIRSF" id="PIRSF016578">
    <property type="entry name" value="HsaA"/>
    <property type="match status" value="1"/>
</dbReference>
<evidence type="ECO:0000256" key="2">
    <source>
        <dbReference type="ARBA" id="ARBA00049661"/>
    </source>
</evidence>
<keyword evidence="6" id="KW-1185">Reference proteome</keyword>
<dbReference type="InterPro" id="IPR009100">
    <property type="entry name" value="AcylCoA_DH/oxidase_NM_dom_sf"/>
</dbReference>
<dbReference type="InterPro" id="IPR046373">
    <property type="entry name" value="Acyl-CoA_Oxase/DH_mid-dom_sf"/>
</dbReference>
<evidence type="ECO:0000313" key="5">
    <source>
        <dbReference type="EMBL" id="SFO11388.1"/>
    </source>
</evidence>
<dbReference type="InterPro" id="IPR013107">
    <property type="entry name" value="Acyl-CoA_DH_C"/>
</dbReference>
<dbReference type="Proteomes" id="UP000199614">
    <property type="component" value="Unassembled WGS sequence"/>
</dbReference>
<dbReference type="EMBL" id="FOUY01000031">
    <property type="protein sequence ID" value="SFO11388.1"/>
    <property type="molecule type" value="Genomic_DNA"/>
</dbReference>
<dbReference type="Gene3D" id="1.20.140.10">
    <property type="entry name" value="Butyryl-CoA Dehydrogenase, subunit A, domain 3"/>
    <property type="match status" value="1"/>
</dbReference>
<name>A0A1I5EIU0_PSUAM</name>
<comment type="similarity">
    <text evidence="2">Belongs to the HpaH/HsaA monooxygenase family.</text>
</comment>
<dbReference type="OrthoDB" id="3402961at2"/>
<dbReference type="Gene3D" id="2.40.110.10">
    <property type="entry name" value="Butyryl-CoA Dehydrogenase, subunit A, domain 2"/>
    <property type="match status" value="1"/>
</dbReference>
<proteinExistence type="inferred from homology"/>
<accession>A0A1I5EIU0</accession>
<dbReference type="Pfam" id="PF08028">
    <property type="entry name" value="Acyl-CoA_dh_2"/>
    <property type="match status" value="1"/>
</dbReference>
<dbReference type="InterPro" id="IPR050741">
    <property type="entry name" value="Acyl-CoA_dehydrogenase"/>
</dbReference>
<dbReference type="SUPFAM" id="SSF56645">
    <property type="entry name" value="Acyl-CoA dehydrogenase NM domain-like"/>
    <property type="match status" value="1"/>
</dbReference>
<dbReference type="GO" id="GO:0016712">
    <property type="term" value="F:oxidoreductase activity, acting on paired donors, with incorporation or reduction of molecular oxygen, reduced flavin or flavoprotein as one donor, and incorporation of one atom of oxygen"/>
    <property type="evidence" value="ECO:0007669"/>
    <property type="project" value="TreeGrafter"/>
</dbReference>
<dbReference type="Gene3D" id="1.10.540.10">
    <property type="entry name" value="Acyl-CoA dehydrogenase/oxidase, N-terminal domain"/>
    <property type="match status" value="1"/>
</dbReference>
<dbReference type="GO" id="GO:0033539">
    <property type="term" value="P:fatty acid beta-oxidation using acyl-CoA dehydrogenase"/>
    <property type="evidence" value="ECO:0007669"/>
    <property type="project" value="TreeGrafter"/>
</dbReference>
<dbReference type="InterPro" id="IPR013786">
    <property type="entry name" value="AcylCoA_DH/ox_N"/>
</dbReference>
<dbReference type="PANTHER" id="PTHR48083">
    <property type="entry name" value="MEDIUM-CHAIN SPECIFIC ACYL-COA DEHYDROGENASE, MITOCHONDRIAL-RELATED"/>
    <property type="match status" value="1"/>
</dbReference>
<feature type="domain" description="Acyl-CoA dehydrogenase C-terminal" evidence="4">
    <location>
        <begin position="239"/>
        <end position="363"/>
    </location>
</feature>
<dbReference type="GO" id="GO:0050660">
    <property type="term" value="F:flavin adenine dinucleotide binding"/>
    <property type="evidence" value="ECO:0007669"/>
    <property type="project" value="InterPro"/>
</dbReference>
<dbReference type="AlphaFoldDB" id="A0A1I5EIU0"/>
<dbReference type="GO" id="GO:0003995">
    <property type="term" value="F:acyl-CoA dehydrogenase activity"/>
    <property type="evidence" value="ECO:0007669"/>
    <property type="project" value="TreeGrafter"/>
</dbReference>
<dbReference type="SUPFAM" id="SSF47203">
    <property type="entry name" value="Acyl-CoA dehydrogenase C-terminal domain-like"/>
    <property type="match status" value="1"/>
</dbReference>
<dbReference type="PANTHER" id="PTHR48083:SF19">
    <property type="entry name" value="FLAVIN-DEPENDENT MONOOXYGENASE, OXYGENASE SUBUNIT HSAA"/>
    <property type="match status" value="1"/>
</dbReference>
<dbReference type="InterPro" id="IPR036250">
    <property type="entry name" value="AcylCo_DH-like_C"/>
</dbReference>
<gene>
    <name evidence="5" type="ORF">SAMN05216207_103110</name>
</gene>
<organism evidence="5 6">
    <name type="scientific">Pseudonocardia ammonioxydans</name>
    <dbReference type="NCBI Taxonomy" id="260086"/>
    <lineage>
        <taxon>Bacteria</taxon>
        <taxon>Bacillati</taxon>
        <taxon>Actinomycetota</taxon>
        <taxon>Actinomycetes</taxon>
        <taxon>Pseudonocardiales</taxon>
        <taxon>Pseudonocardiaceae</taxon>
        <taxon>Pseudonocardia</taxon>
    </lineage>
</organism>
<evidence type="ECO:0000256" key="1">
    <source>
        <dbReference type="ARBA" id="ARBA00023002"/>
    </source>
</evidence>
<reference evidence="5 6" key="1">
    <citation type="submission" date="2016-10" db="EMBL/GenBank/DDBJ databases">
        <authorList>
            <person name="de Groot N.N."/>
        </authorList>
    </citation>
    <scope>NUCLEOTIDE SEQUENCE [LARGE SCALE GENOMIC DNA]</scope>
    <source>
        <strain evidence="5 6">CGMCC 4.1877</strain>
    </source>
</reference>
<dbReference type="Pfam" id="PF02771">
    <property type="entry name" value="Acyl-CoA_dh_N"/>
    <property type="match status" value="1"/>
</dbReference>
<dbReference type="STRING" id="260086.SAMN05216207_103110"/>
<evidence type="ECO:0000259" key="3">
    <source>
        <dbReference type="Pfam" id="PF02771"/>
    </source>
</evidence>
<dbReference type="RefSeq" id="WP_093350264.1">
    <property type="nucleotide sequence ID" value="NZ_FOUY01000031.1"/>
</dbReference>
<evidence type="ECO:0000259" key="4">
    <source>
        <dbReference type="Pfam" id="PF08028"/>
    </source>
</evidence>
<keyword evidence="1" id="KW-0560">Oxidoreductase</keyword>
<evidence type="ECO:0000313" key="6">
    <source>
        <dbReference type="Proteomes" id="UP000199614"/>
    </source>
</evidence>
<dbReference type="InterPro" id="IPR037069">
    <property type="entry name" value="AcylCoA_DH/ox_N_sf"/>
</dbReference>